<dbReference type="RefSeq" id="WP_188071566.1">
    <property type="nucleotide sequence ID" value="NZ_BSPS01000004.1"/>
</dbReference>
<sequence>MRRLLSLALAGAALLFSPAALAHGLLMKLEREGDAIAGTLYYSNGQRAGGEWIELFDEARPGAAVQTIRTQGDGSFRLHGEQGHRYRVRASGEEGHEITMTIAFDGAQARGKMVSGPQEEGAAPSEAEAVPAWAVLGGLLALSAIPALWLRRRAPAATRDHRD</sequence>
<keyword evidence="1" id="KW-0472">Membrane</keyword>
<gene>
    <name evidence="3" type="ORF">GGR43_001723</name>
</gene>
<evidence type="ECO:0000256" key="2">
    <source>
        <dbReference type="SAM" id="SignalP"/>
    </source>
</evidence>
<keyword evidence="1" id="KW-1133">Transmembrane helix</keyword>
<keyword evidence="4" id="KW-1185">Reference proteome</keyword>
<feature type="signal peptide" evidence="2">
    <location>
        <begin position="1"/>
        <end position="22"/>
    </location>
</feature>
<evidence type="ECO:0000313" key="3">
    <source>
        <dbReference type="EMBL" id="MBB3926008.1"/>
    </source>
</evidence>
<reference evidence="3 4" key="1">
    <citation type="submission" date="2020-08" db="EMBL/GenBank/DDBJ databases">
        <title>Genomic Encyclopedia of Type Strains, Phase IV (KMG-IV): sequencing the most valuable type-strain genomes for metagenomic binning, comparative biology and taxonomic classification.</title>
        <authorList>
            <person name="Goeker M."/>
        </authorList>
    </citation>
    <scope>NUCLEOTIDE SEQUENCE [LARGE SCALE GENOMIC DNA]</scope>
    <source>
        <strain evidence="3 4">DSM 26189</strain>
    </source>
</reference>
<organism evidence="3 4">
    <name type="scientific">Sphingobium jiangsuense</name>
    <dbReference type="NCBI Taxonomy" id="870476"/>
    <lineage>
        <taxon>Bacteria</taxon>
        <taxon>Pseudomonadati</taxon>
        <taxon>Pseudomonadota</taxon>
        <taxon>Alphaproteobacteria</taxon>
        <taxon>Sphingomonadales</taxon>
        <taxon>Sphingomonadaceae</taxon>
        <taxon>Sphingobium</taxon>
    </lineage>
</organism>
<evidence type="ECO:0000313" key="4">
    <source>
        <dbReference type="Proteomes" id="UP000571950"/>
    </source>
</evidence>
<dbReference type="EMBL" id="JACIDT010000005">
    <property type="protein sequence ID" value="MBB3926008.1"/>
    <property type="molecule type" value="Genomic_DNA"/>
</dbReference>
<feature type="transmembrane region" description="Helical" evidence="1">
    <location>
        <begin position="130"/>
        <end position="150"/>
    </location>
</feature>
<proteinExistence type="predicted"/>
<evidence type="ECO:0008006" key="5">
    <source>
        <dbReference type="Google" id="ProtNLM"/>
    </source>
</evidence>
<dbReference type="AlphaFoldDB" id="A0A7W6FPL8"/>
<evidence type="ECO:0000256" key="1">
    <source>
        <dbReference type="SAM" id="Phobius"/>
    </source>
</evidence>
<accession>A0A7W6FPL8</accession>
<dbReference type="Proteomes" id="UP000571950">
    <property type="component" value="Unassembled WGS sequence"/>
</dbReference>
<comment type="caution">
    <text evidence="3">The sequence shown here is derived from an EMBL/GenBank/DDBJ whole genome shotgun (WGS) entry which is preliminary data.</text>
</comment>
<keyword evidence="2" id="KW-0732">Signal</keyword>
<feature type="chain" id="PRO_5030744596" description="Carboxypeptidase regulatory-like domain-containing protein" evidence="2">
    <location>
        <begin position="23"/>
        <end position="163"/>
    </location>
</feature>
<name>A0A7W6FPL8_9SPHN</name>
<keyword evidence="1" id="KW-0812">Transmembrane</keyword>
<protein>
    <recommendedName>
        <fullName evidence="5">Carboxypeptidase regulatory-like domain-containing protein</fullName>
    </recommendedName>
</protein>